<comment type="subcellular location">
    <subcellularLocation>
        <location evidence="1">Cell membrane</location>
        <topology evidence="1">Multi-pass membrane protein</topology>
    </subcellularLocation>
</comment>
<dbReference type="EMBL" id="JARQWQ010000045">
    <property type="protein sequence ID" value="KAK2558283.1"/>
    <property type="molecule type" value="Genomic_DNA"/>
</dbReference>
<evidence type="ECO:0000256" key="5">
    <source>
        <dbReference type="ARBA" id="ARBA00023040"/>
    </source>
</evidence>
<name>A0AAD9QBP4_ACRCE</name>
<feature type="transmembrane region" description="Helical" evidence="11">
    <location>
        <begin position="132"/>
        <end position="153"/>
    </location>
</feature>
<dbReference type="InterPro" id="IPR017452">
    <property type="entry name" value="GPCR_Rhodpsn_7TM"/>
</dbReference>
<dbReference type="AlphaFoldDB" id="A0AAD9QBP4"/>
<evidence type="ECO:0000256" key="11">
    <source>
        <dbReference type="SAM" id="Phobius"/>
    </source>
</evidence>
<evidence type="ECO:0000256" key="8">
    <source>
        <dbReference type="ARBA" id="ARBA00023180"/>
    </source>
</evidence>
<gene>
    <name evidence="13" type="ORF">P5673_019405</name>
</gene>
<feature type="domain" description="G-protein coupled receptors family 1 profile" evidence="12">
    <location>
        <begin position="29"/>
        <end position="298"/>
    </location>
</feature>
<dbReference type="SUPFAM" id="SSF81321">
    <property type="entry name" value="Family A G protein-coupled receptor-like"/>
    <property type="match status" value="1"/>
</dbReference>
<evidence type="ECO:0000259" key="12">
    <source>
        <dbReference type="PROSITE" id="PS50262"/>
    </source>
</evidence>
<dbReference type="GO" id="GO:0005886">
    <property type="term" value="C:plasma membrane"/>
    <property type="evidence" value="ECO:0007669"/>
    <property type="project" value="UniProtKB-SubCell"/>
</dbReference>
<accession>A0AAD9QBP4</accession>
<dbReference type="Pfam" id="PF00001">
    <property type="entry name" value="7tm_1"/>
    <property type="match status" value="1"/>
</dbReference>
<evidence type="ECO:0000256" key="1">
    <source>
        <dbReference type="ARBA" id="ARBA00004651"/>
    </source>
</evidence>
<evidence type="ECO:0000256" key="10">
    <source>
        <dbReference type="SAM" id="MobiDB-lite"/>
    </source>
</evidence>
<dbReference type="PROSITE" id="PS50262">
    <property type="entry name" value="G_PROTEIN_RECEP_F1_2"/>
    <property type="match status" value="1"/>
</dbReference>
<evidence type="ECO:0000256" key="3">
    <source>
        <dbReference type="ARBA" id="ARBA00022692"/>
    </source>
</evidence>
<reference evidence="13" key="1">
    <citation type="journal article" date="2023" name="G3 (Bethesda)">
        <title>Whole genome assembly and annotation of the endangered Caribbean coral Acropora cervicornis.</title>
        <authorList>
            <person name="Selwyn J.D."/>
            <person name="Vollmer S.V."/>
        </authorList>
    </citation>
    <scope>NUCLEOTIDE SEQUENCE</scope>
    <source>
        <strain evidence="13">K2</strain>
    </source>
</reference>
<keyword evidence="14" id="KW-1185">Reference proteome</keyword>
<feature type="transmembrane region" description="Helical" evidence="11">
    <location>
        <begin position="14"/>
        <end position="39"/>
    </location>
</feature>
<feature type="transmembrane region" description="Helical" evidence="11">
    <location>
        <begin position="282"/>
        <end position="302"/>
    </location>
</feature>
<dbReference type="GO" id="GO:0004930">
    <property type="term" value="F:G protein-coupled receptor activity"/>
    <property type="evidence" value="ECO:0007669"/>
    <property type="project" value="UniProtKB-KW"/>
</dbReference>
<dbReference type="Proteomes" id="UP001249851">
    <property type="component" value="Unassembled WGS sequence"/>
</dbReference>
<comment type="caution">
    <text evidence="13">The sequence shown here is derived from an EMBL/GenBank/DDBJ whole genome shotgun (WGS) entry which is preliminary data.</text>
</comment>
<feature type="transmembrane region" description="Helical" evidence="11">
    <location>
        <begin position="51"/>
        <end position="70"/>
    </location>
</feature>
<keyword evidence="5" id="KW-0297">G-protein coupled receptor</keyword>
<reference evidence="13" key="2">
    <citation type="journal article" date="2023" name="Science">
        <title>Genomic signatures of disease resistance in endangered staghorn corals.</title>
        <authorList>
            <person name="Vollmer S.V."/>
            <person name="Selwyn J.D."/>
            <person name="Despard B.A."/>
            <person name="Roesel C.L."/>
        </authorList>
    </citation>
    <scope>NUCLEOTIDE SEQUENCE</scope>
    <source>
        <strain evidence="13">K2</strain>
    </source>
</reference>
<evidence type="ECO:0000256" key="7">
    <source>
        <dbReference type="ARBA" id="ARBA00023170"/>
    </source>
</evidence>
<feature type="transmembrane region" description="Helical" evidence="11">
    <location>
        <begin position="240"/>
        <end position="262"/>
    </location>
</feature>
<proteinExistence type="predicted"/>
<dbReference type="CDD" id="cd00637">
    <property type="entry name" value="7tm_classA_rhodopsin-like"/>
    <property type="match status" value="1"/>
</dbReference>
<evidence type="ECO:0000313" key="13">
    <source>
        <dbReference type="EMBL" id="KAK2558283.1"/>
    </source>
</evidence>
<evidence type="ECO:0000256" key="2">
    <source>
        <dbReference type="ARBA" id="ARBA00022475"/>
    </source>
</evidence>
<keyword evidence="6 11" id="KW-0472">Membrane</keyword>
<sequence>MSTSSDSSTWKDKLVGSIVIVIFSITLVLNLLALHYTYIKVRKPSLKKIPHLFVGALSLAGLGIACFQYIPFIASRFHGEWSWKAGVCHFVAFGVLFFGTLTISLVVMMSVERLGAIVFPFCYKESVTFHKCVILLIALVVYSFALAILPQALHNVELNVSTGVCSYTVDSHNIDTKVVVYVMCAHYVLSALIMLLSNITVVYTLHLLDKNSLSDIYNQDDVAKSERGAKPKSKHSNTSACVSFAKMVALMAVCYSVCWTTVLMRVVTLYSLGWHNKYFDQVVLVLTTLDPLINHCVCLWTMSKYRDGYASSLGKVFSCFKPSEEGMFRSAITRLSTISRRSFSRSSTTARSSSMRTSRRKSSAITHTYKQVAQNNQDLPVEPGVEVREIQSDPKELVEQGHSSRNP</sequence>
<evidence type="ECO:0000256" key="6">
    <source>
        <dbReference type="ARBA" id="ARBA00023136"/>
    </source>
</evidence>
<protein>
    <submittedName>
        <fullName evidence="13">Cephalotocin receptor 2</fullName>
    </submittedName>
</protein>
<feature type="compositionally biased region" description="Low complexity" evidence="10">
    <location>
        <begin position="343"/>
        <end position="356"/>
    </location>
</feature>
<keyword evidence="2" id="KW-1003">Cell membrane</keyword>
<evidence type="ECO:0000313" key="14">
    <source>
        <dbReference type="Proteomes" id="UP001249851"/>
    </source>
</evidence>
<dbReference type="PANTHER" id="PTHR11866">
    <property type="entry name" value="G-PROTEIN COUPLED RECEPTOR FAMILY 1 MEMBER"/>
    <property type="match status" value="1"/>
</dbReference>
<keyword evidence="3 11" id="KW-0812">Transmembrane</keyword>
<evidence type="ECO:0000256" key="4">
    <source>
        <dbReference type="ARBA" id="ARBA00022989"/>
    </source>
</evidence>
<keyword evidence="9" id="KW-0807">Transducer</keyword>
<dbReference type="Gene3D" id="1.20.1070.10">
    <property type="entry name" value="Rhodopsin 7-helix transmembrane proteins"/>
    <property type="match status" value="1"/>
</dbReference>
<evidence type="ECO:0000256" key="9">
    <source>
        <dbReference type="ARBA" id="ARBA00023224"/>
    </source>
</evidence>
<keyword evidence="8" id="KW-0325">Glycoprotein</keyword>
<feature type="region of interest" description="Disordered" evidence="10">
    <location>
        <begin position="343"/>
        <end position="365"/>
    </location>
</feature>
<dbReference type="InterPro" id="IPR008365">
    <property type="entry name" value="Prostanoid_rcpt"/>
</dbReference>
<feature type="transmembrane region" description="Helical" evidence="11">
    <location>
        <begin position="90"/>
        <end position="111"/>
    </location>
</feature>
<keyword evidence="7 13" id="KW-0675">Receptor</keyword>
<keyword evidence="4 11" id="KW-1133">Transmembrane helix</keyword>
<dbReference type="InterPro" id="IPR000276">
    <property type="entry name" value="GPCR_Rhodpsn"/>
</dbReference>
<organism evidence="13 14">
    <name type="scientific">Acropora cervicornis</name>
    <name type="common">Staghorn coral</name>
    <dbReference type="NCBI Taxonomy" id="6130"/>
    <lineage>
        <taxon>Eukaryota</taxon>
        <taxon>Metazoa</taxon>
        <taxon>Cnidaria</taxon>
        <taxon>Anthozoa</taxon>
        <taxon>Hexacorallia</taxon>
        <taxon>Scleractinia</taxon>
        <taxon>Astrocoeniina</taxon>
        <taxon>Acroporidae</taxon>
        <taxon>Acropora</taxon>
    </lineage>
</organism>
<feature type="transmembrane region" description="Helical" evidence="11">
    <location>
        <begin position="178"/>
        <end position="205"/>
    </location>
</feature>